<comment type="similarity">
    <text evidence="4">Belongs to the LptD family.</text>
</comment>
<dbReference type="HAMAP" id="MF_01411">
    <property type="entry name" value="LPS_assembly_LptD"/>
    <property type="match status" value="1"/>
</dbReference>
<dbReference type="PANTHER" id="PTHR30189">
    <property type="entry name" value="LPS-ASSEMBLY PROTEIN"/>
    <property type="match status" value="1"/>
</dbReference>
<dbReference type="PANTHER" id="PTHR30189:SF1">
    <property type="entry name" value="LPS-ASSEMBLY PROTEIN LPTD"/>
    <property type="match status" value="1"/>
</dbReference>
<keyword evidence="3 4" id="KW-0998">Cell outer membrane</keyword>
<accession>A0A952FFZ3</accession>
<evidence type="ECO:0000259" key="6">
    <source>
        <dbReference type="Pfam" id="PF03968"/>
    </source>
</evidence>
<comment type="function">
    <text evidence="4">Involved in the assembly of lipopolysaccharide (LPS) at the surface of the outer membrane.</text>
</comment>
<evidence type="ECO:0000313" key="8">
    <source>
        <dbReference type="EMBL" id="MBW8723641.1"/>
    </source>
</evidence>
<evidence type="ECO:0000313" key="9">
    <source>
        <dbReference type="Proteomes" id="UP000700706"/>
    </source>
</evidence>
<feature type="compositionally biased region" description="Low complexity" evidence="5">
    <location>
        <begin position="10"/>
        <end position="43"/>
    </location>
</feature>
<evidence type="ECO:0000256" key="4">
    <source>
        <dbReference type="HAMAP-Rule" id="MF_01411"/>
    </source>
</evidence>
<protein>
    <recommendedName>
        <fullName evidence="4">LPS-assembly protein LptD</fullName>
    </recommendedName>
</protein>
<dbReference type="EMBL" id="JAEKLZ010000022">
    <property type="protein sequence ID" value="MBW8723641.1"/>
    <property type="molecule type" value="Genomic_DNA"/>
</dbReference>
<comment type="subcellular location">
    <subcellularLocation>
        <location evidence="4">Cell outer membrane</location>
    </subcellularLocation>
</comment>
<name>A0A952FFZ3_9PROT</name>
<dbReference type="InterPro" id="IPR007543">
    <property type="entry name" value="LptD_C"/>
</dbReference>
<dbReference type="GO" id="GO:1990351">
    <property type="term" value="C:transporter complex"/>
    <property type="evidence" value="ECO:0007669"/>
    <property type="project" value="TreeGrafter"/>
</dbReference>
<keyword evidence="2 4" id="KW-0472">Membrane</keyword>
<dbReference type="GO" id="GO:0015920">
    <property type="term" value="P:lipopolysaccharide transport"/>
    <property type="evidence" value="ECO:0007669"/>
    <property type="project" value="InterPro"/>
</dbReference>
<dbReference type="InterPro" id="IPR050218">
    <property type="entry name" value="LptD"/>
</dbReference>
<dbReference type="Pfam" id="PF04453">
    <property type="entry name" value="LptD"/>
    <property type="match status" value="1"/>
</dbReference>
<reference evidence="8" key="1">
    <citation type="submission" date="2020-06" db="EMBL/GenBank/DDBJ databases">
        <title>Stable isotope informed genome-resolved metagenomics uncovers potential trophic interactions in rhizosphere soil.</title>
        <authorList>
            <person name="Starr E.P."/>
            <person name="Shi S."/>
            <person name="Blazewicz S.J."/>
            <person name="Koch B.J."/>
            <person name="Probst A.J."/>
            <person name="Hungate B.A."/>
            <person name="Pett-Ridge J."/>
            <person name="Firestone M.K."/>
            <person name="Banfield J.F."/>
        </authorList>
    </citation>
    <scope>NUCLEOTIDE SEQUENCE</scope>
    <source>
        <strain evidence="8">YM_69_17</strain>
    </source>
</reference>
<evidence type="ECO:0000256" key="1">
    <source>
        <dbReference type="ARBA" id="ARBA00022729"/>
    </source>
</evidence>
<dbReference type="InterPro" id="IPR005653">
    <property type="entry name" value="OstA-like_N"/>
</dbReference>
<dbReference type="Gene3D" id="2.60.450.10">
    <property type="entry name" value="Lipopolysaccharide (LPS) transport protein A like domain"/>
    <property type="match status" value="1"/>
</dbReference>
<comment type="subunit">
    <text evidence="4">Component of the lipopolysaccharide transport and assembly complex.</text>
</comment>
<feature type="region of interest" description="Disordered" evidence="5">
    <location>
        <begin position="8"/>
        <end position="43"/>
    </location>
</feature>
<feature type="domain" description="Organic solvent tolerance-like N-terminal" evidence="6">
    <location>
        <begin position="47"/>
        <end position="94"/>
    </location>
</feature>
<dbReference type="InterPro" id="IPR020889">
    <property type="entry name" value="LipoPS_assembly_LptD"/>
</dbReference>
<organism evidence="8 9">
    <name type="scientific">Inquilinus limosus</name>
    <dbReference type="NCBI Taxonomy" id="171674"/>
    <lineage>
        <taxon>Bacteria</taxon>
        <taxon>Pseudomonadati</taxon>
        <taxon>Pseudomonadota</taxon>
        <taxon>Alphaproteobacteria</taxon>
        <taxon>Rhodospirillales</taxon>
        <taxon>Rhodospirillaceae</taxon>
        <taxon>Inquilinus</taxon>
    </lineage>
</organism>
<sequence length="774" mass="85786">MTAMLTAIGASAQAQGPQQTPAAAPAAEQPSQPAPAAATGQQQPPVISADELIYDQTLGLVTARGKVEIHQNHQILRADQVTYNQKTQVVAASGHVAMVQPGGEVMFGEYAELTDDLKDGFIQQVSLILSDNSRMVGNSAVRERGEVTTIDRAVYSPCNLCKDDPSQPPLWQIRAVRVTNDAVAKDIIYHDAFIDLFGVPLFYTPYFSMPDPSVDRRQGFLFPSFGSTSDVGPFFGLQYYFDISPDQDATLGITTTRDAGTLFTGEYRKRFDKGLITLNGSVNQSGYDKILNDNSGFNGSNLNFRSQQLRWHLFGTAAYDFDQNWRFGVNVQRTSDRTYLDNFNISGSDVLQSRAFAEGFYGLSYISVEALDWQDLRQPGTGIGTKGFSPTILPWAQANYTSEPNTLFGGQWFVNASAISLLRDYDPVNTDPARGLDTRRLSSQVGWQRDFYTDSGLVLNARTYLRGDLYQSSDVPDGINVVNGGPDEVRLKDNVGAARLFPVATVTARYPFVGQIGSYQQLLEPIVSFSAAPEISNGKKIPNNDSADIEFDEINLFSENRFPGLDRVEGGQHVSYGFRYGLYAPDGASATFFLGQSYRFEEDDDFPESSGLRDKVSDYVGRVTLHPGPYFNLDWRFRLDKDNFYSRRQFIQATSTPAEWLNLNVNYSLLDDKGPDDDGNTFNQQQLGAGGSAKISDYWTLSTGLTYDIEKMRPFTYSAGAQYQDECFTFGVTVQRRFTTAEDQKEGYSFFLTLNLKNLGEVPVKLSSERAAGT</sequence>
<dbReference type="Pfam" id="PF03968">
    <property type="entry name" value="LptD_N"/>
    <property type="match status" value="1"/>
</dbReference>
<evidence type="ECO:0000259" key="7">
    <source>
        <dbReference type="Pfam" id="PF04453"/>
    </source>
</evidence>
<dbReference type="GO" id="GO:0009279">
    <property type="term" value="C:cell outer membrane"/>
    <property type="evidence" value="ECO:0007669"/>
    <property type="project" value="UniProtKB-SubCell"/>
</dbReference>
<keyword evidence="1 4" id="KW-0732">Signal</keyword>
<dbReference type="GO" id="GO:0043165">
    <property type="term" value="P:Gram-negative-bacterium-type cell outer membrane assembly"/>
    <property type="evidence" value="ECO:0007669"/>
    <property type="project" value="UniProtKB-UniRule"/>
</dbReference>
<evidence type="ECO:0000256" key="5">
    <source>
        <dbReference type="SAM" id="MobiDB-lite"/>
    </source>
</evidence>
<proteinExistence type="inferred from homology"/>
<evidence type="ECO:0000256" key="3">
    <source>
        <dbReference type="ARBA" id="ARBA00023237"/>
    </source>
</evidence>
<comment type="caution">
    <text evidence="8">The sequence shown here is derived from an EMBL/GenBank/DDBJ whole genome shotgun (WGS) entry which is preliminary data.</text>
</comment>
<comment type="caution">
    <text evidence="4">Lacks conserved residue(s) required for the propagation of feature annotation.</text>
</comment>
<dbReference type="AlphaFoldDB" id="A0A952FFZ3"/>
<feature type="domain" description="LptD C-terminal" evidence="7">
    <location>
        <begin position="310"/>
        <end position="699"/>
    </location>
</feature>
<dbReference type="Proteomes" id="UP000700706">
    <property type="component" value="Unassembled WGS sequence"/>
</dbReference>
<gene>
    <name evidence="4" type="primary">lptD</name>
    <name evidence="8" type="ORF">JF625_00585</name>
</gene>
<evidence type="ECO:0000256" key="2">
    <source>
        <dbReference type="ARBA" id="ARBA00023136"/>
    </source>
</evidence>